<dbReference type="AlphaFoldDB" id="A0A6C0E1U4"/>
<organism evidence="3">
    <name type="scientific">viral metagenome</name>
    <dbReference type="NCBI Taxonomy" id="1070528"/>
    <lineage>
        <taxon>unclassified sequences</taxon>
        <taxon>metagenomes</taxon>
        <taxon>organismal metagenomes</taxon>
    </lineage>
</organism>
<evidence type="ECO:0000256" key="1">
    <source>
        <dbReference type="SAM" id="Coils"/>
    </source>
</evidence>
<evidence type="ECO:0000256" key="2">
    <source>
        <dbReference type="SAM" id="MobiDB-lite"/>
    </source>
</evidence>
<name>A0A6C0E1U4_9ZZZZ</name>
<dbReference type="EMBL" id="MN739725">
    <property type="protein sequence ID" value="QHT23116.1"/>
    <property type="molecule type" value="Genomic_DNA"/>
</dbReference>
<accession>A0A6C0E1U4</accession>
<sequence>MTDLIKESLNKVKQTLQNSTQQIVTFKQQNKDFKNQLIAKITSILTQIQELSKNPNSANLKVVLADLDATKKQLQKTQQELGIANQRLQSNQTEIASLKQERQRLEEMSSMSAQDSQGLVQKMKDIEAKLKEKEAFQAEILENIKQVNDLLVQQVTNISEMVQESTGYNKEYDTQINAIETNLQNVVQLLNNESGSNAPTTNGGRSRRRNRKKTHKKYFKGGYNWSIRSSSPSLSKSRRSKRVSI</sequence>
<keyword evidence="1" id="KW-0175">Coiled coil</keyword>
<proteinExistence type="predicted"/>
<feature type="compositionally biased region" description="Basic residues" evidence="2">
    <location>
        <begin position="205"/>
        <end position="219"/>
    </location>
</feature>
<feature type="compositionally biased region" description="Polar residues" evidence="2">
    <location>
        <begin position="193"/>
        <end position="204"/>
    </location>
</feature>
<evidence type="ECO:0000313" key="3">
    <source>
        <dbReference type="EMBL" id="QHT23116.1"/>
    </source>
</evidence>
<feature type="region of interest" description="Disordered" evidence="2">
    <location>
        <begin position="192"/>
        <end position="223"/>
    </location>
</feature>
<reference evidence="3" key="1">
    <citation type="journal article" date="2020" name="Nature">
        <title>Giant virus diversity and host interactions through global metagenomics.</title>
        <authorList>
            <person name="Schulz F."/>
            <person name="Roux S."/>
            <person name="Paez-Espino D."/>
            <person name="Jungbluth S."/>
            <person name="Walsh D.A."/>
            <person name="Denef V.J."/>
            <person name="McMahon K.D."/>
            <person name="Konstantinidis K.T."/>
            <person name="Eloe-Fadrosh E.A."/>
            <person name="Kyrpides N.C."/>
            <person name="Woyke T."/>
        </authorList>
    </citation>
    <scope>NUCLEOTIDE SEQUENCE</scope>
    <source>
        <strain evidence="3">GVMAG-M-3300023179-114</strain>
    </source>
</reference>
<protein>
    <submittedName>
        <fullName evidence="3">Uncharacterized protein</fullName>
    </submittedName>
</protein>
<feature type="coiled-coil region" evidence="1">
    <location>
        <begin position="9"/>
        <end position="108"/>
    </location>
</feature>